<dbReference type="InterPro" id="IPR015946">
    <property type="entry name" value="KH_dom-like_a/b"/>
</dbReference>
<dbReference type="PANTHER" id="PTHR34352">
    <property type="entry name" value="PROTEIN YHFA"/>
    <property type="match status" value="1"/>
</dbReference>
<dbReference type="Proteomes" id="UP001219956">
    <property type="component" value="Unassembled WGS sequence"/>
</dbReference>
<dbReference type="PANTHER" id="PTHR34352:SF1">
    <property type="entry name" value="PROTEIN YHFA"/>
    <property type="match status" value="1"/>
</dbReference>
<dbReference type="RefSeq" id="WP_026108025.1">
    <property type="nucleotide sequence ID" value="NZ_JAQQLF010000021.1"/>
</dbReference>
<dbReference type="NCBIfam" id="NF008009">
    <property type="entry name" value="PRK10738.1"/>
    <property type="match status" value="1"/>
</dbReference>
<comment type="caution">
    <text evidence="1">The sequence shown here is derived from an EMBL/GenBank/DDBJ whole genome shotgun (WGS) entry which is preliminary data.</text>
</comment>
<evidence type="ECO:0000313" key="2">
    <source>
        <dbReference type="Proteomes" id="UP001219956"/>
    </source>
</evidence>
<name>A0ABT5J220_9NEIS</name>
<dbReference type="Pfam" id="PF02566">
    <property type="entry name" value="OsmC"/>
    <property type="match status" value="1"/>
</dbReference>
<organism evidence="1 2">
    <name type="scientific">Vogesella aquatica</name>
    <dbReference type="NCBI Taxonomy" id="2984206"/>
    <lineage>
        <taxon>Bacteria</taxon>
        <taxon>Pseudomonadati</taxon>
        <taxon>Pseudomonadota</taxon>
        <taxon>Betaproteobacteria</taxon>
        <taxon>Neisseriales</taxon>
        <taxon>Chromobacteriaceae</taxon>
        <taxon>Vogesella</taxon>
    </lineage>
</organism>
<dbReference type="Gene3D" id="3.30.300.20">
    <property type="match status" value="1"/>
</dbReference>
<protein>
    <submittedName>
        <fullName evidence="1">OsmC family protein</fullName>
    </submittedName>
</protein>
<accession>A0ABT5J220</accession>
<dbReference type="Gene3D" id="2.20.25.10">
    <property type="match status" value="1"/>
</dbReference>
<sequence>MKARLKWVDGVCFMGETGSGHAVVMDGAPEGGGRNLGPRPMELLLLGTAGCTSYDVLSILKKSRQDVRDCWVEMDAERADTDPKVFTRIHFHFVVVGRSLKADVVARAISLSAEKYCSASIMLGKTADITHDFEIREDD</sequence>
<dbReference type="InterPro" id="IPR036102">
    <property type="entry name" value="OsmC/Ohrsf"/>
</dbReference>
<evidence type="ECO:0000313" key="1">
    <source>
        <dbReference type="EMBL" id="MDC7718506.1"/>
    </source>
</evidence>
<dbReference type="EMBL" id="JAQQLF010000021">
    <property type="protein sequence ID" value="MDC7718506.1"/>
    <property type="molecule type" value="Genomic_DNA"/>
</dbReference>
<dbReference type="InterPro" id="IPR003718">
    <property type="entry name" value="OsmC/Ohr_fam"/>
</dbReference>
<reference evidence="1 2" key="1">
    <citation type="submission" date="2023-01" db="EMBL/GenBank/DDBJ databases">
        <title>Novel species of the genus Vogesella isolated from rivers.</title>
        <authorList>
            <person name="Lu H."/>
        </authorList>
    </citation>
    <scope>NUCLEOTIDE SEQUENCE [LARGE SCALE GENOMIC DNA]</scope>
    <source>
        <strain evidence="1 2">DC21W</strain>
    </source>
</reference>
<keyword evidence="2" id="KW-1185">Reference proteome</keyword>
<gene>
    <name evidence="1" type="ORF">PQU95_14955</name>
</gene>
<proteinExistence type="predicted"/>
<dbReference type="SUPFAM" id="SSF82784">
    <property type="entry name" value="OsmC-like"/>
    <property type="match status" value="1"/>
</dbReference>